<dbReference type="EMBL" id="JAEVLS010000004">
    <property type="protein sequence ID" value="MBM0106692.1"/>
    <property type="molecule type" value="Genomic_DNA"/>
</dbReference>
<keyword evidence="4" id="KW-1185">Reference proteome</keyword>
<evidence type="ECO:0000313" key="3">
    <source>
        <dbReference type="EMBL" id="MBM0106692.1"/>
    </source>
</evidence>
<feature type="domain" description="CHRD" evidence="2">
    <location>
        <begin position="30"/>
        <end position="142"/>
    </location>
</feature>
<organism evidence="3 4">
    <name type="scientific">Steroidobacter gossypii</name>
    <dbReference type="NCBI Taxonomy" id="2805490"/>
    <lineage>
        <taxon>Bacteria</taxon>
        <taxon>Pseudomonadati</taxon>
        <taxon>Pseudomonadota</taxon>
        <taxon>Gammaproteobacteria</taxon>
        <taxon>Steroidobacterales</taxon>
        <taxon>Steroidobacteraceae</taxon>
        <taxon>Steroidobacter</taxon>
    </lineage>
</organism>
<feature type="chain" id="PRO_5046975786" evidence="1">
    <location>
        <begin position="31"/>
        <end position="142"/>
    </location>
</feature>
<proteinExistence type="predicted"/>
<reference evidence="3 4" key="1">
    <citation type="journal article" date="2021" name="Int. J. Syst. Evol. Microbiol.">
        <title>Steroidobacter gossypii sp. nov., isolated from soil of cotton cropping field.</title>
        <authorList>
            <person name="Huang R."/>
            <person name="Yang S."/>
            <person name="Zhen C."/>
            <person name="Liu W."/>
        </authorList>
    </citation>
    <scope>NUCLEOTIDE SEQUENCE [LARGE SCALE GENOMIC DNA]</scope>
    <source>
        <strain evidence="3 4">S1-65</strain>
    </source>
</reference>
<dbReference type="Pfam" id="PF07452">
    <property type="entry name" value="CHRD"/>
    <property type="match status" value="1"/>
</dbReference>
<evidence type="ECO:0000259" key="2">
    <source>
        <dbReference type="SMART" id="SM00754"/>
    </source>
</evidence>
<dbReference type="SMART" id="SM00754">
    <property type="entry name" value="CHRD"/>
    <property type="match status" value="1"/>
</dbReference>
<name>A0ABS1X0I9_9GAMM</name>
<feature type="signal peptide" evidence="1">
    <location>
        <begin position="1"/>
        <end position="30"/>
    </location>
</feature>
<dbReference type="InterPro" id="IPR010895">
    <property type="entry name" value="CHRD"/>
</dbReference>
<evidence type="ECO:0000256" key="1">
    <source>
        <dbReference type="SAM" id="SignalP"/>
    </source>
</evidence>
<sequence>MKALSAVITRTLALSSLALSLTMGANLALAGEVKLTGAEEVPAVTTSATGTGNITVKSDKSVSGSVKTTGVNGIAAHIHVAPKGKNGPPIITLVKSGDDTWLVPEGAKLTDEQYASYQAGDLYINVHSPEHKPGEIRAQLKP</sequence>
<protein>
    <submittedName>
        <fullName evidence="3">CHRD domain-containing protein</fullName>
    </submittedName>
</protein>
<keyword evidence="1" id="KW-0732">Signal</keyword>
<evidence type="ECO:0000313" key="4">
    <source>
        <dbReference type="Proteomes" id="UP000661077"/>
    </source>
</evidence>
<accession>A0ABS1X0I9</accession>
<comment type="caution">
    <text evidence="3">The sequence shown here is derived from an EMBL/GenBank/DDBJ whole genome shotgun (WGS) entry which is preliminary data.</text>
</comment>
<dbReference type="Proteomes" id="UP000661077">
    <property type="component" value="Unassembled WGS sequence"/>
</dbReference>
<dbReference type="RefSeq" id="WP_203168807.1">
    <property type="nucleotide sequence ID" value="NZ_JAEVLS010000004.1"/>
</dbReference>
<gene>
    <name evidence="3" type="ORF">JM946_18325</name>
</gene>